<comment type="caution">
    <text evidence="1">The sequence shown here is derived from an EMBL/GenBank/DDBJ whole genome shotgun (WGS) entry which is preliminary data.</text>
</comment>
<keyword evidence="2" id="KW-1185">Reference proteome</keyword>
<name>A0ABV8FXT7_9ACTN</name>
<evidence type="ECO:0000313" key="1">
    <source>
        <dbReference type="EMBL" id="MFC4006546.1"/>
    </source>
</evidence>
<dbReference type="Proteomes" id="UP001595851">
    <property type="component" value="Unassembled WGS sequence"/>
</dbReference>
<evidence type="ECO:0000313" key="2">
    <source>
        <dbReference type="Proteomes" id="UP001595851"/>
    </source>
</evidence>
<protein>
    <submittedName>
        <fullName evidence="1">Uncharacterized protein</fullName>
    </submittedName>
</protein>
<reference evidence="2" key="1">
    <citation type="journal article" date="2019" name="Int. J. Syst. Evol. Microbiol.">
        <title>The Global Catalogue of Microorganisms (GCM) 10K type strain sequencing project: providing services to taxonomists for standard genome sequencing and annotation.</title>
        <authorList>
            <consortium name="The Broad Institute Genomics Platform"/>
            <consortium name="The Broad Institute Genome Sequencing Center for Infectious Disease"/>
            <person name="Wu L."/>
            <person name="Ma J."/>
        </authorList>
    </citation>
    <scope>NUCLEOTIDE SEQUENCE [LARGE SCALE GENOMIC DNA]</scope>
    <source>
        <strain evidence="2">TBRC 1276</strain>
    </source>
</reference>
<organism evidence="1 2">
    <name type="scientific">Nonomuraea purpurea</name>
    <dbReference type="NCBI Taxonomy" id="1849276"/>
    <lineage>
        <taxon>Bacteria</taxon>
        <taxon>Bacillati</taxon>
        <taxon>Actinomycetota</taxon>
        <taxon>Actinomycetes</taxon>
        <taxon>Streptosporangiales</taxon>
        <taxon>Streptosporangiaceae</taxon>
        <taxon>Nonomuraea</taxon>
    </lineage>
</organism>
<dbReference type="RefSeq" id="WP_379526687.1">
    <property type="nucleotide sequence ID" value="NZ_JBHSBI010000002.1"/>
</dbReference>
<proteinExistence type="predicted"/>
<dbReference type="EMBL" id="JBHSBI010000002">
    <property type="protein sequence ID" value="MFC4006546.1"/>
    <property type="molecule type" value="Genomic_DNA"/>
</dbReference>
<sequence length="141" mass="16121">MTHVDDLYEPGDDREPEPCEWYPAPEPVDLEEVEELVAKRDVVHADVKEQRETERRLLDELLPAMADELAEARQRIAEFEALEKREEWAVTVGGAVPPTGPIQDGEYGEAALDLARKHKGQAWRRFLTVHPWEPISPEAPF</sequence>
<accession>A0ABV8FXT7</accession>
<gene>
    <name evidence="1" type="ORF">ACFOY2_04895</name>
</gene>